<evidence type="ECO:0000256" key="3">
    <source>
        <dbReference type="ARBA" id="ARBA00023082"/>
    </source>
</evidence>
<dbReference type="SUPFAM" id="SSF88946">
    <property type="entry name" value="Sigma2 domain of RNA polymerase sigma factors"/>
    <property type="match status" value="1"/>
</dbReference>
<evidence type="ECO:0000313" key="8">
    <source>
        <dbReference type="Proteomes" id="UP000021053"/>
    </source>
</evidence>
<dbReference type="PATRIC" id="fig|927661.3.peg.3505"/>
<dbReference type="InterPro" id="IPR007627">
    <property type="entry name" value="RNA_pol_sigma70_r2"/>
</dbReference>
<keyword evidence="2" id="KW-0805">Transcription regulation</keyword>
<dbReference type="GO" id="GO:0003677">
    <property type="term" value="F:DNA binding"/>
    <property type="evidence" value="ECO:0007669"/>
    <property type="project" value="InterPro"/>
</dbReference>
<organism evidence="7 8">
    <name type="scientific">Cryptosporangium arvum DSM 44712</name>
    <dbReference type="NCBI Taxonomy" id="927661"/>
    <lineage>
        <taxon>Bacteria</taxon>
        <taxon>Bacillati</taxon>
        <taxon>Actinomycetota</taxon>
        <taxon>Actinomycetes</taxon>
        <taxon>Cryptosporangiales</taxon>
        <taxon>Cryptosporangiaceae</taxon>
        <taxon>Cryptosporangium</taxon>
    </lineage>
</organism>
<keyword evidence="8" id="KW-1185">Reference proteome</keyword>
<evidence type="ECO:0000256" key="4">
    <source>
        <dbReference type="ARBA" id="ARBA00023163"/>
    </source>
</evidence>
<dbReference type="OrthoDB" id="3698333at2"/>
<evidence type="ECO:0000256" key="1">
    <source>
        <dbReference type="ARBA" id="ARBA00010641"/>
    </source>
</evidence>
<sequence>MKPTVVTEEQLLRRIARGDRDAFDELYRRTSPYLAMRLRRRCADEGLVAEVLQDTFLSVWRTAGSFGSVRGAGGAGWLWTIAARRLVDALRARQRVREVPTDELPARSAPPAEDEALAGAVGDELGAALAALAPDLREVLRAMVLDGLTVRETAVLLGVPEGTVKTRARRAKIALRGALS</sequence>
<dbReference type="InterPro" id="IPR013325">
    <property type="entry name" value="RNA_pol_sigma_r2"/>
</dbReference>
<feature type="domain" description="RNA polymerase sigma factor 70 region 4 type 2" evidence="6">
    <location>
        <begin position="124"/>
        <end position="175"/>
    </location>
</feature>
<dbReference type="PANTHER" id="PTHR43133">
    <property type="entry name" value="RNA POLYMERASE ECF-TYPE SIGMA FACTO"/>
    <property type="match status" value="1"/>
</dbReference>
<protein>
    <submittedName>
        <fullName evidence="7">RNA polymerase sigma factor, sigma-70 family</fullName>
    </submittedName>
</protein>
<name>A0A010ZUK8_9ACTN</name>
<reference evidence="7 8" key="1">
    <citation type="submission" date="2013-07" db="EMBL/GenBank/DDBJ databases">
        <authorList>
            <consortium name="DOE Joint Genome Institute"/>
            <person name="Eisen J."/>
            <person name="Huntemann M."/>
            <person name="Han J."/>
            <person name="Chen A."/>
            <person name="Kyrpides N."/>
            <person name="Mavromatis K."/>
            <person name="Markowitz V."/>
            <person name="Palaniappan K."/>
            <person name="Ivanova N."/>
            <person name="Schaumberg A."/>
            <person name="Pati A."/>
            <person name="Liolios K."/>
            <person name="Nordberg H.P."/>
            <person name="Cantor M.N."/>
            <person name="Hua S.X."/>
            <person name="Woyke T."/>
        </authorList>
    </citation>
    <scope>NUCLEOTIDE SEQUENCE [LARGE SCALE GENOMIC DNA]</scope>
    <source>
        <strain evidence="7 8">DSM 44712</strain>
    </source>
</reference>
<evidence type="ECO:0000313" key="7">
    <source>
        <dbReference type="EMBL" id="EXG82369.1"/>
    </source>
</evidence>
<dbReference type="Gene3D" id="1.10.10.10">
    <property type="entry name" value="Winged helix-like DNA-binding domain superfamily/Winged helix DNA-binding domain"/>
    <property type="match status" value="1"/>
</dbReference>
<proteinExistence type="inferred from homology"/>
<evidence type="ECO:0000259" key="6">
    <source>
        <dbReference type="Pfam" id="PF08281"/>
    </source>
</evidence>
<dbReference type="InterPro" id="IPR013249">
    <property type="entry name" value="RNA_pol_sigma70_r4_t2"/>
</dbReference>
<comment type="caution">
    <text evidence="7">The sequence shown here is derived from an EMBL/GenBank/DDBJ whole genome shotgun (WGS) entry which is preliminary data.</text>
</comment>
<dbReference type="HOGENOM" id="CLU_047691_9_3_11"/>
<dbReference type="Pfam" id="PF04542">
    <property type="entry name" value="Sigma70_r2"/>
    <property type="match status" value="1"/>
</dbReference>
<dbReference type="SUPFAM" id="SSF88659">
    <property type="entry name" value="Sigma3 and sigma4 domains of RNA polymerase sigma factors"/>
    <property type="match status" value="1"/>
</dbReference>
<dbReference type="Pfam" id="PF08281">
    <property type="entry name" value="Sigma70_r4_2"/>
    <property type="match status" value="1"/>
</dbReference>
<dbReference type="GO" id="GO:0006352">
    <property type="term" value="P:DNA-templated transcription initiation"/>
    <property type="evidence" value="ECO:0007669"/>
    <property type="project" value="InterPro"/>
</dbReference>
<evidence type="ECO:0000259" key="5">
    <source>
        <dbReference type="Pfam" id="PF04542"/>
    </source>
</evidence>
<feature type="domain" description="RNA polymerase sigma-70 region 2" evidence="5">
    <location>
        <begin position="26"/>
        <end position="95"/>
    </location>
</feature>
<keyword evidence="3" id="KW-0731">Sigma factor</keyword>
<dbReference type="Gene3D" id="1.10.1740.10">
    <property type="match status" value="1"/>
</dbReference>
<dbReference type="PANTHER" id="PTHR43133:SF46">
    <property type="entry name" value="RNA POLYMERASE SIGMA-70 FACTOR ECF SUBFAMILY"/>
    <property type="match status" value="1"/>
</dbReference>
<dbReference type="AlphaFoldDB" id="A0A010ZUK8"/>
<evidence type="ECO:0000256" key="2">
    <source>
        <dbReference type="ARBA" id="ARBA00023015"/>
    </source>
</evidence>
<comment type="similarity">
    <text evidence="1">Belongs to the sigma-70 factor family. ECF subfamily.</text>
</comment>
<dbReference type="RefSeq" id="WP_035852106.1">
    <property type="nucleotide sequence ID" value="NZ_KK073874.1"/>
</dbReference>
<dbReference type="InterPro" id="IPR036388">
    <property type="entry name" value="WH-like_DNA-bd_sf"/>
</dbReference>
<keyword evidence="4" id="KW-0804">Transcription</keyword>
<dbReference type="InterPro" id="IPR014284">
    <property type="entry name" value="RNA_pol_sigma-70_dom"/>
</dbReference>
<dbReference type="Proteomes" id="UP000021053">
    <property type="component" value="Unassembled WGS sequence"/>
</dbReference>
<dbReference type="InterPro" id="IPR013324">
    <property type="entry name" value="RNA_pol_sigma_r3/r4-like"/>
</dbReference>
<dbReference type="InterPro" id="IPR039425">
    <property type="entry name" value="RNA_pol_sigma-70-like"/>
</dbReference>
<dbReference type="GO" id="GO:0016987">
    <property type="term" value="F:sigma factor activity"/>
    <property type="evidence" value="ECO:0007669"/>
    <property type="project" value="UniProtKB-KW"/>
</dbReference>
<dbReference type="NCBIfam" id="TIGR02937">
    <property type="entry name" value="sigma70-ECF"/>
    <property type="match status" value="1"/>
</dbReference>
<accession>A0A010ZUK8</accession>
<gene>
    <name evidence="7" type="ORF">CryarDRAFT_3547</name>
</gene>
<dbReference type="EMBL" id="JFBT01000001">
    <property type="protein sequence ID" value="EXG82369.1"/>
    <property type="molecule type" value="Genomic_DNA"/>
</dbReference>